<gene>
    <name evidence="1" type="ORF">HDF08_001550</name>
</gene>
<dbReference type="EMBL" id="JACCCU010000001">
    <property type="protein sequence ID" value="NYF89483.1"/>
    <property type="molecule type" value="Genomic_DNA"/>
</dbReference>
<dbReference type="AlphaFoldDB" id="A0A852V9A9"/>
<evidence type="ECO:0000313" key="2">
    <source>
        <dbReference type="Proteomes" id="UP000564385"/>
    </source>
</evidence>
<accession>A0A852V9A9</accession>
<evidence type="ECO:0000313" key="1">
    <source>
        <dbReference type="EMBL" id="NYF89483.1"/>
    </source>
</evidence>
<proteinExistence type="predicted"/>
<protein>
    <submittedName>
        <fullName evidence="1">Uncharacterized protein</fullName>
    </submittedName>
</protein>
<reference evidence="1 2" key="1">
    <citation type="submission" date="2020-07" db="EMBL/GenBank/DDBJ databases">
        <title>Genomic Encyclopedia of Type Strains, Phase IV (KMG-V): Genome sequencing to study the core and pangenomes of soil and plant-associated prokaryotes.</title>
        <authorList>
            <person name="Whitman W."/>
        </authorList>
    </citation>
    <scope>NUCLEOTIDE SEQUENCE [LARGE SCALE GENOMIC DNA]</scope>
    <source>
        <strain evidence="1 2">M8UP22</strain>
    </source>
</reference>
<comment type="caution">
    <text evidence="1">The sequence shown here is derived from an EMBL/GenBank/DDBJ whole genome shotgun (WGS) entry which is preliminary data.</text>
</comment>
<name>A0A852V9A9_9BACT</name>
<sequence>MILKPICTLGHREPVTVPAPIPESIQCLICLQMVPSRNCTPSSGMAFLMFEFEKTNAGVFPLRWSR</sequence>
<organism evidence="1 2">
    <name type="scientific">Tunturiibacter lichenicola</name>
    <dbReference type="NCBI Taxonomy" id="2051959"/>
    <lineage>
        <taxon>Bacteria</taxon>
        <taxon>Pseudomonadati</taxon>
        <taxon>Acidobacteriota</taxon>
        <taxon>Terriglobia</taxon>
        <taxon>Terriglobales</taxon>
        <taxon>Acidobacteriaceae</taxon>
        <taxon>Tunturiibacter</taxon>
    </lineage>
</organism>
<dbReference type="Proteomes" id="UP000564385">
    <property type="component" value="Unassembled WGS sequence"/>
</dbReference>